<dbReference type="Proteomes" id="UP001148313">
    <property type="component" value="Unassembled WGS sequence"/>
</dbReference>
<dbReference type="InterPro" id="IPR004006">
    <property type="entry name" value="DhaK_dom"/>
</dbReference>
<evidence type="ECO:0000259" key="1">
    <source>
        <dbReference type="PROSITE" id="PS51481"/>
    </source>
</evidence>
<dbReference type="EMBL" id="JAPJZH010000005">
    <property type="protein sequence ID" value="MDA4845774.1"/>
    <property type="molecule type" value="Genomic_DNA"/>
</dbReference>
<proteinExistence type="predicted"/>
<keyword evidence="2" id="KW-0418">Kinase</keyword>
<keyword evidence="2" id="KW-0808">Transferase</keyword>
<dbReference type="SUPFAM" id="SSF82549">
    <property type="entry name" value="DAK1/DegV-like"/>
    <property type="match status" value="1"/>
</dbReference>
<dbReference type="PROSITE" id="PS51481">
    <property type="entry name" value="DHAK"/>
    <property type="match status" value="1"/>
</dbReference>
<evidence type="ECO:0000313" key="2">
    <source>
        <dbReference type="EMBL" id="MDA4845774.1"/>
    </source>
</evidence>
<reference evidence="2" key="1">
    <citation type="submission" date="2022-11" db="EMBL/GenBank/DDBJ databases">
        <title>Hoeflea poritis sp. nov., isolated from scleractinian coral Porites lutea.</title>
        <authorList>
            <person name="Zhang G."/>
            <person name="Wei Q."/>
            <person name="Cai L."/>
        </authorList>
    </citation>
    <scope>NUCLEOTIDE SEQUENCE</scope>
    <source>
        <strain evidence="2">E7-10</strain>
    </source>
</reference>
<dbReference type="PANTHER" id="PTHR28629">
    <property type="entry name" value="TRIOKINASE/FMN CYCLASE"/>
    <property type="match status" value="1"/>
</dbReference>
<evidence type="ECO:0000313" key="3">
    <source>
        <dbReference type="Proteomes" id="UP001148313"/>
    </source>
</evidence>
<name>A0ABT4VM64_9HYPH</name>
<dbReference type="Pfam" id="PF02733">
    <property type="entry name" value="Dak1"/>
    <property type="match status" value="1"/>
</dbReference>
<dbReference type="RefSeq" id="WP_271089455.1">
    <property type="nucleotide sequence ID" value="NZ_JAPJZH010000005.1"/>
</dbReference>
<dbReference type="Gene3D" id="3.40.50.10440">
    <property type="entry name" value="Dihydroxyacetone kinase, domain 1"/>
    <property type="match status" value="1"/>
</dbReference>
<dbReference type="GO" id="GO:0016301">
    <property type="term" value="F:kinase activity"/>
    <property type="evidence" value="ECO:0007669"/>
    <property type="project" value="UniProtKB-KW"/>
</dbReference>
<dbReference type="InterPro" id="IPR050861">
    <property type="entry name" value="Dihydroxyacetone_Kinase"/>
</dbReference>
<dbReference type="Gene3D" id="3.30.1180.20">
    <property type="entry name" value="Dihydroxyacetone kinase, domain 2"/>
    <property type="match status" value="1"/>
</dbReference>
<keyword evidence="3" id="KW-1185">Reference proteome</keyword>
<accession>A0ABT4VM64</accession>
<feature type="domain" description="DhaK" evidence="1">
    <location>
        <begin position="7"/>
        <end position="330"/>
    </location>
</feature>
<protein>
    <submittedName>
        <fullName evidence="2">Dihydroxyacetone kinase subunit DhaK</fullName>
    </submittedName>
</protein>
<gene>
    <name evidence="2" type="ORF">OOZ53_10465</name>
</gene>
<organism evidence="2 3">
    <name type="scientific">Hoeflea poritis</name>
    <dbReference type="NCBI Taxonomy" id="2993659"/>
    <lineage>
        <taxon>Bacteria</taxon>
        <taxon>Pseudomonadati</taxon>
        <taxon>Pseudomonadota</taxon>
        <taxon>Alphaproteobacteria</taxon>
        <taxon>Hyphomicrobiales</taxon>
        <taxon>Rhizobiaceae</taxon>
        <taxon>Hoeflea</taxon>
    </lineage>
</organism>
<comment type="caution">
    <text evidence="2">The sequence shown here is derived from an EMBL/GenBank/DDBJ whole genome shotgun (WGS) entry which is preliminary data.</text>
</comment>
<dbReference type="PANTHER" id="PTHR28629:SF4">
    <property type="entry name" value="TRIOKINASE_FMN CYCLASE"/>
    <property type="match status" value="1"/>
</dbReference>
<sequence length="336" mass="35247">MKKLFNSQETMVDDMIDGFVAAHPQVARGKNDKRVVVRRKPKNKDSKVTLLIGNGSGHEPIAMGFVGEGLLDANVVGDVFAAPSADLILDGITEVCGAAGSILLISQHSGDVINGGAAAMLAEEAGHTVKPLFMYDDISSAPKGEEAERRGAPGTMFIYKILGAAAEEGMALGPLLELGEAVRDGTRTLAAAVSPGISPLTGQAMFSLPEDEIYLGMGVHGEPGIGKAKYGPVSRLVETMVAALLEDRPVPEGERVAVIVNGMGGTTLMELLTVYRETGRALASRGISTVAPMVGTYVTTQEMGGFSISLLTPTDEMLRLWCAPSDTPHFPAIKLD</sequence>